<dbReference type="InterPro" id="IPR001810">
    <property type="entry name" value="F-box_dom"/>
</dbReference>
<protein>
    <recommendedName>
        <fullName evidence="1">F-box domain-containing protein</fullName>
    </recommendedName>
</protein>
<evidence type="ECO:0000313" key="3">
    <source>
        <dbReference type="Proteomes" id="UP000001294"/>
    </source>
</evidence>
<proteinExistence type="predicted"/>
<dbReference type="SUPFAM" id="SSF81383">
    <property type="entry name" value="F-box domain"/>
    <property type="match status" value="1"/>
</dbReference>
<dbReference type="AlphaFoldDB" id="B6QVX0"/>
<keyword evidence="3" id="KW-1185">Reference proteome</keyword>
<accession>B6QVX0</accession>
<dbReference type="InterPro" id="IPR036047">
    <property type="entry name" value="F-box-like_dom_sf"/>
</dbReference>
<sequence length="555" mass="62958">MSSEKYEIGSRAECEKMVKDWGFPHVFTWTDSRRMSLPGILRLPTEILVSIFEFQDLQDCGSVPNIRLTCQRFCALSSHLLIRKVYVDITQQETIDRLQSIVADAGLAKGVREVYLRVHFYHPWVAASFEKFTASIESEWKQRTSSRNYYEQDQQQGSVWDFERIAWNFIRSLDRTVAGDASHHEMERQSTGNDADTRTSCIIRPSLVLQRAYKLYKAGYESQDGIMRNRSFTSVLSKTLFKFKDLSRVIIYDRELNNNYDPGMTICVPREDCTGQTDALVSVFSRPMVWEDAQWIEPSEEIRAGVPIQLLVEIPIAIGQTHGLMISNLHIQVTAAPDYARLPTDPETLGILSAAIKQMELFQFSFKPCCASGCGPWRASDDWGEIRGANGKSATELQALGEYLGAILDCDSIKHAEINLGEFWMGAGFDSIDRVPTSLGTSWFHASAGIRSLDLRQVPLTTADLERFITEALADEEVEISLLDVYLWNGTWKQILESPRMAKRKNMKIRLKDPLGGGLGELDQEAYSLVFDQLTDHASMAEQYIRGEIDRNPLE</sequence>
<dbReference type="OrthoDB" id="3759773at2759"/>
<evidence type="ECO:0000259" key="1">
    <source>
        <dbReference type="Pfam" id="PF00646"/>
    </source>
</evidence>
<dbReference type="Proteomes" id="UP000001294">
    <property type="component" value="Unassembled WGS sequence"/>
</dbReference>
<dbReference type="VEuPathDB" id="FungiDB:PMAA_013460"/>
<dbReference type="PhylomeDB" id="B6QVX0"/>
<dbReference type="EMBL" id="DS995906">
    <property type="protein sequence ID" value="EEA19083.1"/>
    <property type="molecule type" value="Genomic_DNA"/>
</dbReference>
<dbReference type="STRING" id="441960.B6QVX0"/>
<reference evidence="3" key="1">
    <citation type="journal article" date="2015" name="Genome Announc.">
        <title>Genome sequence of the AIDS-associated pathogen Penicillium marneffei (ATCC18224) and its near taxonomic relative Talaromyces stipitatus (ATCC10500).</title>
        <authorList>
            <person name="Nierman W.C."/>
            <person name="Fedorova-Abrams N.D."/>
            <person name="Andrianopoulos A."/>
        </authorList>
    </citation>
    <scope>NUCLEOTIDE SEQUENCE [LARGE SCALE GENOMIC DNA]</scope>
    <source>
        <strain evidence="3">ATCC 18224 / CBS 334.59 / QM 7333</strain>
    </source>
</reference>
<dbReference type="Pfam" id="PF00646">
    <property type="entry name" value="F-box"/>
    <property type="match status" value="1"/>
</dbReference>
<name>B6QVX0_TALMQ</name>
<gene>
    <name evidence="2" type="ORF">PMAA_013460</name>
</gene>
<organism evidence="2 3">
    <name type="scientific">Talaromyces marneffei (strain ATCC 18224 / CBS 334.59 / QM 7333)</name>
    <name type="common">Penicillium marneffei</name>
    <dbReference type="NCBI Taxonomy" id="441960"/>
    <lineage>
        <taxon>Eukaryota</taxon>
        <taxon>Fungi</taxon>
        <taxon>Dikarya</taxon>
        <taxon>Ascomycota</taxon>
        <taxon>Pezizomycotina</taxon>
        <taxon>Eurotiomycetes</taxon>
        <taxon>Eurotiomycetidae</taxon>
        <taxon>Eurotiales</taxon>
        <taxon>Trichocomaceae</taxon>
        <taxon>Talaromyces</taxon>
        <taxon>Talaromyces sect. Talaromyces</taxon>
    </lineage>
</organism>
<evidence type="ECO:0000313" key="2">
    <source>
        <dbReference type="EMBL" id="EEA19083.1"/>
    </source>
</evidence>
<feature type="domain" description="F-box" evidence="1">
    <location>
        <begin position="40"/>
        <end position="80"/>
    </location>
</feature>
<dbReference type="HOGENOM" id="CLU_039748_0_0_1"/>